<dbReference type="RefSeq" id="WP_182979486.1">
    <property type="nucleotide sequence ID" value="NZ_BAABGB010000005.1"/>
</dbReference>
<dbReference type="Proteomes" id="UP000577891">
    <property type="component" value="Unassembled WGS sequence"/>
</dbReference>
<sequence length="306" mass="33800">MTRPRVTCLFAQYDPAGLLRPHVRHYLGELAASGMTVHLALSGACDLSADIARFCAERGITPHLRPNRGMDFGAWQDLLAAGCARGAERIVLANDSVFGPLRPLAPILDRMMARPADVWGLVESRFPVWHLQSWFLCFGADALAHPAIRRVLTLPFAEMNKDEIILHGEMGLGTAIRAAGLHAASAWADTARGPRRLVPVNPMHIDWLSIARAPDTPFIKIELLRDNPCGIGWTNAWRDLLAKRDHFPAAWIDDMLRGRPDTACMAGWKSRLLFLLLSRDRPAILRAMTRRPPAAVPAMSPPAVAR</sequence>
<dbReference type="Pfam" id="PF05045">
    <property type="entry name" value="RgpF"/>
    <property type="match status" value="1"/>
</dbReference>
<name>A0A7W4J1J3_9PROT</name>
<keyword evidence="2" id="KW-1185">Reference proteome</keyword>
<proteinExistence type="predicted"/>
<organism evidence="1 2">
    <name type="scientific">Gluconacetobacter asukensis</name>
    <dbReference type="NCBI Taxonomy" id="1017181"/>
    <lineage>
        <taxon>Bacteria</taxon>
        <taxon>Pseudomonadati</taxon>
        <taxon>Pseudomonadota</taxon>
        <taxon>Alphaproteobacteria</taxon>
        <taxon>Acetobacterales</taxon>
        <taxon>Acetobacteraceae</taxon>
        <taxon>Gluconacetobacter</taxon>
    </lineage>
</organism>
<reference evidence="1 2" key="1">
    <citation type="submission" date="2020-04" db="EMBL/GenBank/DDBJ databases">
        <title>Description of novel Gluconacetobacter.</title>
        <authorList>
            <person name="Sombolestani A."/>
        </authorList>
    </citation>
    <scope>NUCLEOTIDE SEQUENCE [LARGE SCALE GENOMIC DNA]</scope>
    <source>
        <strain evidence="1 2">LMG 27724</strain>
    </source>
</reference>
<comment type="caution">
    <text evidence="1">The sequence shown here is derived from an EMBL/GenBank/DDBJ whole genome shotgun (WGS) entry which is preliminary data.</text>
</comment>
<gene>
    <name evidence="1" type="ORF">HLH35_12745</name>
</gene>
<evidence type="ECO:0008006" key="3">
    <source>
        <dbReference type="Google" id="ProtNLM"/>
    </source>
</evidence>
<evidence type="ECO:0000313" key="2">
    <source>
        <dbReference type="Proteomes" id="UP000577891"/>
    </source>
</evidence>
<evidence type="ECO:0000313" key="1">
    <source>
        <dbReference type="EMBL" id="MBB2172975.1"/>
    </source>
</evidence>
<dbReference type="InterPro" id="IPR007739">
    <property type="entry name" value="RgpF"/>
</dbReference>
<dbReference type="EMBL" id="JABEQE010000010">
    <property type="protein sequence ID" value="MBB2172975.1"/>
    <property type="molecule type" value="Genomic_DNA"/>
</dbReference>
<dbReference type="AlphaFoldDB" id="A0A7W4J1J3"/>
<accession>A0A7W4J1J3</accession>
<protein>
    <recommendedName>
        <fullName evidence="3">Rhamnan synthesis protein F</fullName>
    </recommendedName>
</protein>